<dbReference type="GO" id="GO:0008360">
    <property type="term" value="P:regulation of cell shape"/>
    <property type="evidence" value="ECO:0007669"/>
    <property type="project" value="UniProtKB-KW"/>
</dbReference>
<evidence type="ECO:0000256" key="8">
    <source>
        <dbReference type="SAM" id="Phobius"/>
    </source>
</evidence>
<protein>
    <submittedName>
        <fullName evidence="9">Cell shape-determining protein MreD</fullName>
    </submittedName>
</protein>
<evidence type="ECO:0000256" key="6">
    <source>
        <dbReference type="ARBA" id="ARBA00022989"/>
    </source>
</evidence>
<comment type="similarity">
    <text evidence="2">Belongs to the MreD family.</text>
</comment>
<sequence>MKEFKNASLKAVLLFLVFFLDGQVSQLITDLNGGGVFFTSHLLLLLLFFYSMNTQGLFLGPLSVVLGFFYDNYYLNGFGIAIFLVPLSLLVIIKLKNSFPDNFFSDLLLISFILFGYDLASYGLASLYGQTGFPIEVFLLTNAIPSLLLNSFIFCIFYFLRRKGVIKGF</sequence>
<keyword evidence="10" id="KW-1185">Reference proteome</keyword>
<feature type="transmembrane region" description="Helical" evidence="8">
    <location>
        <begin position="42"/>
        <end position="66"/>
    </location>
</feature>
<dbReference type="STRING" id="1123303.GCA_000372425_01827"/>
<accession>A0A2X3VEW9</accession>
<dbReference type="OrthoDB" id="2148512at2"/>
<reference evidence="9 10" key="1">
    <citation type="submission" date="2018-06" db="EMBL/GenBank/DDBJ databases">
        <authorList>
            <consortium name="Pathogen Informatics"/>
            <person name="Doyle S."/>
        </authorList>
    </citation>
    <scope>NUCLEOTIDE SEQUENCE [LARGE SCALE GENOMIC DNA]</scope>
    <source>
        <strain evidence="9 10">NCTC12278</strain>
    </source>
</reference>
<feature type="transmembrane region" description="Helical" evidence="8">
    <location>
        <begin position="73"/>
        <end position="95"/>
    </location>
</feature>
<name>A0A2X3VEW9_9STRE</name>
<keyword evidence="4 8" id="KW-0812">Transmembrane</keyword>
<organism evidence="9 10">
    <name type="scientific">Streptococcus ferus</name>
    <dbReference type="NCBI Taxonomy" id="1345"/>
    <lineage>
        <taxon>Bacteria</taxon>
        <taxon>Bacillati</taxon>
        <taxon>Bacillota</taxon>
        <taxon>Bacilli</taxon>
        <taxon>Lactobacillales</taxon>
        <taxon>Streptococcaceae</taxon>
        <taxon>Streptococcus</taxon>
    </lineage>
</organism>
<keyword evidence="5" id="KW-0133">Cell shape</keyword>
<comment type="subcellular location">
    <subcellularLocation>
        <location evidence="1">Cell membrane</location>
        <topology evidence="1">Multi-pass membrane protein</topology>
    </subcellularLocation>
</comment>
<dbReference type="EMBL" id="LS483343">
    <property type="protein sequence ID" value="SQF38048.1"/>
    <property type="molecule type" value="Genomic_DNA"/>
</dbReference>
<feature type="transmembrane region" description="Helical" evidence="8">
    <location>
        <begin position="137"/>
        <end position="160"/>
    </location>
</feature>
<keyword evidence="3" id="KW-1003">Cell membrane</keyword>
<dbReference type="KEGG" id="sfer:NCTC12278_00037"/>
<evidence type="ECO:0000313" key="9">
    <source>
        <dbReference type="EMBL" id="SQF38048.1"/>
    </source>
</evidence>
<evidence type="ECO:0000256" key="1">
    <source>
        <dbReference type="ARBA" id="ARBA00004651"/>
    </source>
</evidence>
<evidence type="ECO:0000256" key="7">
    <source>
        <dbReference type="ARBA" id="ARBA00023136"/>
    </source>
</evidence>
<evidence type="ECO:0000256" key="5">
    <source>
        <dbReference type="ARBA" id="ARBA00022960"/>
    </source>
</evidence>
<evidence type="ECO:0000313" key="10">
    <source>
        <dbReference type="Proteomes" id="UP000249495"/>
    </source>
</evidence>
<dbReference type="AlphaFoldDB" id="A0A2X3VEW9"/>
<dbReference type="InterPro" id="IPR007227">
    <property type="entry name" value="Cell_shape_determining_MreD"/>
</dbReference>
<dbReference type="NCBIfam" id="TIGR03426">
    <property type="entry name" value="shape_MreD"/>
    <property type="match status" value="1"/>
</dbReference>
<keyword evidence="7 8" id="KW-0472">Membrane</keyword>
<dbReference type="GO" id="GO:0005886">
    <property type="term" value="C:plasma membrane"/>
    <property type="evidence" value="ECO:0007669"/>
    <property type="project" value="UniProtKB-SubCell"/>
</dbReference>
<evidence type="ECO:0000256" key="4">
    <source>
        <dbReference type="ARBA" id="ARBA00022692"/>
    </source>
</evidence>
<gene>
    <name evidence="9" type="ORF">NCTC12278_00037</name>
</gene>
<evidence type="ECO:0000256" key="2">
    <source>
        <dbReference type="ARBA" id="ARBA00007776"/>
    </source>
</evidence>
<keyword evidence="6 8" id="KW-1133">Transmembrane helix</keyword>
<proteinExistence type="inferred from homology"/>
<dbReference type="RefSeq" id="WP_018031123.1">
    <property type="nucleotide sequence ID" value="NZ_CAMCCF010000008.1"/>
</dbReference>
<feature type="transmembrane region" description="Helical" evidence="8">
    <location>
        <begin position="107"/>
        <end position="125"/>
    </location>
</feature>
<dbReference type="Pfam" id="PF04093">
    <property type="entry name" value="MreD"/>
    <property type="match status" value="1"/>
</dbReference>
<dbReference type="Proteomes" id="UP000249495">
    <property type="component" value="Chromosome 1"/>
</dbReference>
<evidence type="ECO:0000256" key="3">
    <source>
        <dbReference type="ARBA" id="ARBA00022475"/>
    </source>
</evidence>